<dbReference type="GO" id="GO:0034198">
    <property type="term" value="P:cellular response to amino acid starvation"/>
    <property type="evidence" value="ECO:0007669"/>
    <property type="project" value="TreeGrafter"/>
</dbReference>
<evidence type="ECO:0000256" key="4">
    <source>
        <dbReference type="ARBA" id="ARBA00022574"/>
    </source>
</evidence>
<keyword evidence="6" id="KW-0653">Protein transport</keyword>
<comment type="similarity">
    <text evidence="2">Belongs to the WD repeat SEC13 family.</text>
</comment>
<dbReference type="Pfam" id="PF00400">
    <property type="entry name" value="WD40"/>
    <property type="match status" value="2"/>
</dbReference>
<keyword evidence="3" id="KW-0813">Transport</keyword>
<comment type="caution">
    <text evidence="9">The sequence shown here is derived from an EMBL/GenBank/DDBJ whole genome shotgun (WGS) entry which is preliminary data.</text>
</comment>
<dbReference type="Proteomes" id="UP000822688">
    <property type="component" value="Chromosome 9"/>
</dbReference>
<dbReference type="GO" id="GO:1904263">
    <property type="term" value="P:positive regulation of TORC1 signaling"/>
    <property type="evidence" value="ECO:0007669"/>
    <property type="project" value="TreeGrafter"/>
</dbReference>
<dbReference type="SMART" id="SM00320">
    <property type="entry name" value="WD40"/>
    <property type="match status" value="5"/>
</dbReference>
<evidence type="ECO:0000256" key="8">
    <source>
        <dbReference type="PROSITE-ProRule" id="PRU00221"/>
    </source>
</evidence>
<name>A0A8T0GV49_CERPU</name>
<evidence type="ECO:0000256" key="3">
    <source>
        <dbReference type="ARBA" id="ARBA00022448"/>
    </source>
</evidence>
<gene>
    <name evidence="9" type="ORF">KC19_9G133800</name>
</gene>
<keyword evidence="10" id="KW-1185">Reference proteome</keyword>
<keyword evidence="5" id="KW-0677">Repeat</keyword>
<dbReference type="EMBL" id="CM026430">
    <property type="protein sequence ID" value="KAG0562285.1"/>
    <property type="molecule type" value="Genomic_DNA"/>
</dbReference>
<evidence type="ECO:0000256" key="7">
    <source>
        <dbReference type="ARBA" id="ARBA00023242"/>
    </source>
</evidence>
<feature type="repeat" description="WD" evidence="8">
    <location>
        <begin position="274"/>
        <end position="306"/>
    </location>
</feature>
<dbReference type="InterPro" id="IPR037363">
    <property type="entry name" value="Sec13/Seh1_fam"/>
</dbReference>
<dbReference type="PROSITE" id="PS50082">
    <property type="entry name" value="WD_REPEATS_2"/>
    <property type="match status" value="2"/>
</dbReference>
<dbReference type="SUPFAM" id="SSF50978">
    <property type="entry name" value="WD40 repeat-like"/>
    <property type="match status" value="1"/>
</dbReference>
<dbReference type="PROSITE" id="PS50294">
    <property type="entry name" value="WD_REPEATS_REGION"/>
    <property type="match status" value="1"/>
</dbReference>
<evidence type="ECO:0000256" key="6">
    <source>
        <dbReference type="ARBA" id="ARBA00022927"/>
    </source>
</evidence>
<sequence length="325" mass="35772">MPTSTMVELPPAAVHTCWSSLGRLAVALSSGTLQVWDAPHAHPSASWTAHSAPVRKAVWAPSEFGSLLASASTDGSVALWEEYLSSDHHPVSTQWRLVCHLQDQQTPILDLAFGNCLSGLKFVTAGADGYIKVYETASTLELKKWQLQAEFPNVVNLKEGTGQITCSCASISWRPPVDSVQRPVFALGYSTSSQQFSTAKVWEFTEAYQRWQMIAELRESHEKPEPVHHISWAPNVGRPFELIAVASGKSVSIWRLEFPLDSQGRLVVTRSACLTDHNGEVSHMDWDMTGMTLATSGSDGNVRLYQSNFSGEWKLQGIVRSTKDS</sequence>
<keyword evidence="7" id="KW-0539">Nucleus</keyword>
<dbReference type="GO" id="GO:0035859">
    <property type="term" value="C:Seh1-associated complex"/>
    <property type="evidence" value="ECO:0007669"/>
    <property type="project" value="TreeGrafter"/>
</dbReference>
<evidence type="ECO:0000313" key="10">
    <source>
        <dbReference type="Proteomes" id="UP000822688"/>
    </source>
</evidence>
<evidence type="ECO:0000256" key="2">
    <source>
        <dbReference type="ARBA" id="ARBA00010102"/>
    </source>
</evidence>
<dbReference type="InterPro" id="IPR001680">
    <property type="entry name" value="WD40_rpt"/>
</dbReference>
<proteinExistence type="inferred from homology"/>
<evidence type="ECO:0008006" key="11">
    <source>
        <dbReference type="Google" id="ProtNLM"/>
    </source>
</evidence>
<dbReference type="PANTHER" id="PTHR11024">
    <property type="entry name" value="NUCLEAR PORE COMPLEX PROTEIN SEC13 / SEH1 FAMILY MEMBER"/>
    <property type="match status" value="1"/>
</dbReference>
<evidence type="ECO:0000313" key="9">
    <source>
        <dbReference type="EMBL" id="KAG0562285.1"/>
    </source>
</evidence>
<dbReference type="Gene3D" id="2.130.10.10">
    <property type="entry name" value="YVTN repeat-like/Quinoprotein amine dehydrogenase"/>
    <property type="match status" value="1"/>
</dbReference>
<evidence type="ECO:0000256" key="5">
    <source>
        <dbReference type="ARBA" id="ARBA00022737"/>
    </source>
</evidence>
<accession>A0A8T0GV49</accession>
<dbReference type="GO" id="GO:0031080">
    <property type="term" value="C:nuclear pore outer ring"/>
    <property type="evidence" value="ECO:0007669"/>
    <property type="project" value="TreeGrafter"/>
</dbReference>
<dbReference type="InterPro" id="IPR036322">
    <property type="entry name" value="WD40_repeat_dom_sf"/>
</dbReference>
<dbReference type="GO" id="GO:0005198">
    <property type="term" value="F:structural molecule activity"/>
    <property type="evidence" value="ECO:0007669"/>
    <property type="project" value="InterPro"/>
</dbReference>
<dbReference type="InterPro" id="IPR015943">
    <property type="entry name" value="WD40/YVTN_repeat-like_dom_sf"/>
</dbReference>
<protein>
    <recommendedName>
        <fullName evidence="11">Nucleoporin SEH1</fullName>
    </recommendedName>
</protein>
<dbReference type="AlphaFoldDB" id="A0A8T0GV49"/>
<evidence type="ECO:0000256" key="1">
    <source>
        <dbReference type="ARBA" id="ARBA00004259"/>
    </source>
</evidence>
<dbReference type="PANTHER" id="PTHR11024:SF3">
    <property type="entry name" value="NUCLEOPORIN SEH1"/>
    <property type="match status" value="1"/>
</dbReference>
<keyword evidence="4 8" id="KW-0853">WD repeat</keyword>
<reference evidence="9" key="1">
    <citation type="submission" date="2020-06" db="EMBL/GenBank/DDBJ databases">
        <title>WGS assembly of Ceratodon purpureus strain R40.</title>
        <authorList>
            <person name="Carey S.B."/>
            <person name="Jenkins J."/>
            <person name="Shu S."/>
            <person name="Lovell J.T."/>
            <person name="Sreedasyam A."/>
            <person name="Maumus F."/>
            <person name="Tiley G.P."/>
            <person name="Fernandez-Pozo N."/>
            <person name="Barry K."/>
            <person name="Chen C."/>
            <person name="Wang M."/>
            <person name="Lipzen A."/>
            <person name="Daum C."/>
            <person name="Saski C.A."/>
            <person name="Payton A.C."/>
            <person name="Mcbreen J.C."/>
            <person name="Conrad R.E."/>
            <person name="Kollar L.M."/>
            <person name="Olsson S."/>
            <person name="Huttunen S."/>
            <person name="Landis J.B."/>
            <person name="Wickett N.J."/>
            <person name="Johnson M.G."/>
            <person name="Rensing S.A."/>
            <person name="Grimwood J."/>
            <person name="Schmutz J."/>
            <person name="Mcdaniel S.F."/>
        </authorList>
    </citation>
    <scope>NUCLEOTIDE SEQUENCE</scope>
    <source>
        <strain evidence="9">R40</strain>
    </source>
</reference>
<feature type="repeat" description="WD" evidence="8">
    <location>
        <begin position="47"/>
        <end position="81"/>
    </location>
</feature>
<comment type="subcellular location">
    <subcellularLocation>
        <location evidence="1">Nucleus envelope</location>
    </subcellularLocation>
</comment>
<dbReference type="GO" id="GO:0015031">
    <property type="term" value="P:protein transport"/>
    <property type="evidence" value="ECO:0007669"/>
    <property type="project" value="UniProtKB-KW"/>
</dbReference>
<organism evidence="9 10">
    <name type="scientific">Ceratodon purpureus</name>
    <name type="common">Fire moss</name>
    <name type="synonym">Dicranum purpureum</name>
    <dbReference type="NCBI Taxonomy" id="3225"/>
    <lineage>
        <taxon>Eukaryota</taxon>
        <taxon>Viridiplantae</taxon>
        <taxon>Streptophyta</taxon>
        <taxon>Embryophyta</taxon>
        <taxon>Bryophyta</taxon>
        <taxon>Bryophytina</taxon>
        <taxon>Bryopsida</taxon>
        <taxon>Dicranidae</taxon>
        <taxon>Pseudoditrichales</taxon>
        <taxon>Ditrichaceae</taxon>
        <taxon>Ceratodon</taxon>
    </lineage>
</organism>